<evidence type="ECO:0000313" key="1">
    <source>
        <dbReference type="EMBL" id="KIM67829.1"/>
    </source>
</evidence>
<organism evidence="1 2">
    <name type="scientific">Scleroderma citrinum Foug A</name>
    <dbReference type="NCBI Taxonomy" id="1036808"/>
    <lineage>
        <taxon>Eukaryota</taxon>
        <taxon>Fungi</taxon>
        <taxon>Dikarya</taxon>
        <taxon>Basidiomycota</taxon>
        <taxon>Agaricomycotina</taxon>
        <taxon>Agaricomycetes</taxon>
        <taxon>Agaricomycetidae</taxon>
        <taxon>Boletales</taxon>
        <taxon>Sclerodermatineae</taxon>
        <taxon>Sclerodermataceae</taxon>
        <taxon>Scleroderma</taxon>
    </lineage>
</organism>
<dbReference type="AlphaFoldDB" id="A0A0C3EHS8"/>
<sequence length="94" mass="10248">MTNNQPKIRRPKLKAWRTKPVPVTSDAQFVLNQGSSSALTPNIAATSARSTDIAPGKLARLKNLLSFKRSNQAIVNGSRSIFRIIKCCSLSPVL</sequence>
<dbReference type="EMBL" id="KN822011">
    <property type="protein sequence ID" value="KIM67829.1"/>
    <property type="molecule type" value="Genomic_DNA"/>
</dbReference>
<protein>
    <submittedName>
        <fullName evidence="1">Uncharacterized protein</fullName>
    </submittedName>
</protein>
<proteinExistence type="predicted"/>
<dbReference type="Proteomes" id="UP000053989">
    <property type="component" value="Unassembled WGS sequence"/>
</dbReference>
<dbReference type="HOGENOM" id="CLU_2387493_0_0_1"/>
<evidence type="ECO:0000313" key="2">
    <source>
        <dbReference type="Proteomes" id="UP000053989"/>
    </source>
</evidence>
<dbReference type="InParanoid" id="A0A0C3EHS8"/>
<name>A0A0C3EHS8_9AGAM</name>
<reference evidence="2" key="2">
    <citation type="submission" date="2015-01" db="EMBL/GenBank/DDBJ databases">
        <title>Evolutionary Origins and Diversification of the Mycorrhizal Mutualists.</title>
        <authorList>
            <consortium name="DOE Joint Genome Institute"/>
            <consortium name="Mycorrhizal Genomics Consortium"/>
            <person name="Kohler A."/>
            <person name="Kuo A."/>
            <person name="Nagy L.G."/>
            <person name="Floudas D."/>
            <person name="Copeland A."/>
            <person name="Barry K.W."/>
            <person name="Cichocki N."/>
            <person name="Veneault-Fourrey C."/>
            <person name="LaButti K."/>
            <person name="Lindquist E.A."/>
            <person name="Lipzen A."/>
            <person name="Lundell T."/>
            <person name="Morin E."/>
            <person name="Murat C."/>
            <person name="Riley R."/>
            <person name="Ohm R."/>
            <person name="Sun H."/>
            <person name="Tunlid A."/>
            <person name="Henrissat B."/>
            <person name="Grigoriev I.V."/>
            <person name="Hibbett D.S."/>
            <person name="Martin F."/>
        </authorList>
    </citation>
    <scope>NUCLEOTIDE SEQUENCE [LARGE SCALE GENOMIC DNA]</scope>
    <source>
        <strain evidence="2">Foug A</strain>
    </source>
</reference>
<keyword evidence="2" id="KW-1185">Reference proteome</keyword>
<gene>
    <name evidence="1" type="ORF">SCLCIDRAFT_1071780</name>
</gene>
<reference evidence="1 2" key="1">
    <citation type="submission" date="2014-04" db="EMBL/GenBank/DDBJ databases">
        <authorList>
            <consortium name="DOE Joint Genome Institute"/>
            <person name="Kuo A."/>
            <person name="Kohler A."/>
            <person name="Nagy L.G."/>
            <person name="Floudas D."/>
            <person name="Copeland A."/>
            <person name="Barry K.W."/>
            <person name="Cichocki N."/>
            <person name="Veneault-Fourrey C."/>
            <person name="LaButti K."/>
            <person name="Lindquist E.A."/>
            <person name="Lipzen A."/>
            <person name="Lundell T."/>
            <person name="Morin E."/>
            <person name="Murat C."/>
            <person name="Sun H."/>
            <person name="Tunlid A."/>
            <person name="Henrissat B."/>
            <person name="Grigoriev I.V."/>
            <person name="Hibbett D.S."/>
            <person name="Martin F."/>
            <person name="Nordberg H.P."/>
            <person name="Cantor M.N."/>
            <person name="Hua S.X."/>
        </authorList>
    </citation>
    <scope>NUCLEOTIDE SEQUENCE [LARGE SCALE GENOMIC DNA]</scope>
    <source>
        <strain evidence="1 2">Foug A</strain>
    </source>
</reference>
<accession>A0A0C3EHS8</accession>